<dbReference type="InParanoid" id="I1BQR1"/>
<dbReference type="VEuPathDB" id="FungiDB:RO3G_03245"/>
<dbReference type="AlphaFoldDB" id="I1BQR1"/>
<protein>
    <submittedName>
        <fullName evidence="1">Uncharacterized protein</fullName>
    </submittedName>
</protein>
<keyword evidence="2" id="KW-1185">Reference proteome</keyword>
<dbReference type="EMBL" id="CH476733">
    <property type="protein sequence ID" value="EIE78541.1"/>
    <property type="molecule type" value="Genomic_DNA"/>
</dbReference>
<gene>
    <name evidence="1" type="ORF">RO3G_03245</name>
</gene>
<organism evidence="1 2">
    <name type="scientific">Rhizopus delemar (strain RA 99-880 / ATCC MYA-4621 / FGSC 9543 / NRRL 43880)</name>
    <name type="common">Mucormycosis agent</name>
    <name type="synonym">Rhizopus arrhizus var. delemar</name>
    <dbReference type="NCBI Taxonomy" id="246409"/>
    <lineage>
        <taxon>Eukaryota</taxon>
        <taxon>Fungi</taxon>
        <taxon>Fungi incertae sedis</taxon>
        <taxon>Mucoromycota</taxon>
        <taxon>Mucoromycotina</taxon>
        <taxon>Mucoromycetes</taxon>
        <taxon>Mucorales</taxon>
        <taxon>Mucorineae</taxon>
        <taxon>Rhizopodaceae</taxon>
        <taxon>Rhizopus</taxon>
    </lineage>
</organism>
<reference evidence="1 2" key="1">
    <citation type="journal article" date="2009" name="PLoS Genet.">
        <title>Genomic analysis of the basal lineage fungus Rhizopus oryzae reveals a whole-genome duplication.</title>
        <authorList>
            <person name="Ma L.-J."/>
            <person name="Ibrahim A.S."/>
            <person name="Skory C."/>
            <person name="Grabherr M.G."/>
            <person name="Burger G."/>
            <person name="Butler M."/>
            <person name="Elias M."/>
            <person name="Idnurm A."/>
            <person name="Lang B.F."/>
            <person name="Sone T."/>
            <person name="Abe A."/>
            <person name="Calvo S.E."/>
            <person name="Corrochano L.M."/>
            <person name="Engels R."/>
            <person name="Fu J."/>
            <person name="Hansberg W."/>
            <person name="Kim J.-M."/>
            <person name="Kodira C.D."/>
            <person name="Koehrsen M.J."/>
            <person name="Liu B."/>
            <person name="Miranda-Saavedra D."/>
            <person name="O'Leary S."/>
            <person name="Ortiz-Castellanos L."/>
            <person name="Poulter R."/>
            <person name="Rodriguez-Romero J."/>
            <person name="Ruiz-Herrera J."/>
            <person name="Shen Y.-Q."/>
            <person name="Zeng Q."/>
            <person name="Galagan J."/>
            <person name="Birren B.W."/>
            <person name="Cuomo C.A."/>
            <person name="Wickes B.L."/>
        </authorList>
    </citation>
    <scope>NUCLEOTIDE SEQUENCE [LARGE SCALE GENOMIC DNA]</scope>
    <source>
        <strain evidence="2">RA 99-880 / ATCC MYA-4621 / FGSC 9543 / NRRL 43880</strain>
    </source>
</reference>
<sequence length="155" mass="17058">MVKKESTPTTKAKAHVKGLWCSCTSIQAQMILDLGIEKGISARKGELTIGVIIRAAQHCVKLYKDDEEKSLLLKKRLSCLDESNAKLKGKKWIGIITVFLHHFQKCVDEAGFNMRIRQNFGGSKRSVPAKVVAPSTKSITITIIGVIGKKKGLLI</sequence>
<evidence type="ECO:0000313" key="1">
    <source>
        <dbReference type="EMBL" id="EIE78541.1"/>
    </source>
</evidence>
<evidence type="ECO:0000313" key="2">
    <source>
        <dbReference type="Proteomes" id="UP000009138"/>
    </source>
</evidence>
<dbReference type="GeneID" id="93610217"/>
<dbReference type="Proteomes" id="UP000009138">
    <property type="component" value="Unassembled WGS sequence"/>
</dbReference>
<dbReference type="RefSeq" id="XP_067513937.1">
    <property type="nucleotide sequence ID" value="XM_067657836.1"/>
</dbReference>
<accession>I1BQR1</accession>
<name>I1BQR1_RHIO9</name>
<proteinExistence type="predicted"/>